<name>A0A839Q5V7_MYCIR</name>
<evidence type="ECO:0000256" key="1">
    <source>
        <dbReference type="ARBA" id="ARBA00022676"/>
    </source>
</evidence>
<dbReference type="InterPro" id="IPR028098">
    <property type="entry name" value="Glyco_trans_4-like_N"/>
</dbReference>
<dbReference type="RefSeq" id="WP_183466900.1">
    <property type="nucleotide sequence ID" value="NZ_JACHVU010000002.1"/>
</dbReference>
<evidence type="ECO:0000259" key="3">
    <source>
        <dbReference type="Pfam" id="PF13439"/>
    </source>
</evidence>
<dbReference type="AlphaFoldDB" id="A0A839Q5V7"/>
<dbReference type="PANTHER" id="PTHR12526">
    <property type="entry name" value="GLYCOSYLTRANSFERASE"/>
    <property type="match status" value="1"/>
</dbReference>
<evidence type="ECO:0000256" key="2">
    <source>
        <dbReference type="ARBA" id="ARBA00022679"/>
    </source>
</evidence>
<dbReference type="Pfam" id="PF13692">
    <property type="entry name" value="Glyco_trans_1_4"/>
    <property type="match status" value="1"/>
</dbReference>
<sequence length="383" mass="40802">MLAPSARQMYSGTIRFGVLSTYAPTLCGLARFSAGLSGALSTAGHDVGVVRISDGLSSANDRVVGELLDGSESSVAACAAQLNECDVAVIQHHDNIYGGVHGDGLLEVIAALRVPSVVIVHSVPKSPAPHQRWVLEQIASAVDRVVVLSQVARERLSADYAVERRKVVAIPHAGTAPTRPRAKRASRPTILTWGLLGAGKGIERVIDVMDSLRDVPGRPRYLVVGRTHPKDLDRDGEAYRESLVERVRLKGLQDSVVFDPRYYDDVSLTELIQSSSAVVLPYDSTDQVTSGVLVDALVRGRPVVATAFPHAEELLSGGAGTVVSHDDPDMLAAALRRVLTQPRLAGAMAAEARRIAPAMAWPVAANAYIALARQVLADRKVMG</sequence>
<feature type="domain" description="Glycosyltransferase subfamily 4-like N-terminal" evidence="3">
    <location>
        <begin position="28"/>
        <end position="172"/>
    </location>
</feature>
<accession>A0A839Q5V7</accession>
<dbReference type="Gene3D" id="3.40.50.2000">
    <property type="entry name" value="Glycogen Phosphorylase B"/>
    <property type="match status" value="2"/>
</dbReference>
<proteinExistence type="predicted"/>
<keyword evidence="2 4" id="KW-0808">Transferase</keyword>
<dbReference type="EMBL" id="JACHVU010000002">
    <property type="protein sequence ID" value="MBB2989616.1"/>
    <property type="molecule type" value="Genomic_DNA"/>
</dbReference>
<reference evidence="4 5" key="1">
    <citation type="submission" date="2020-08" db="EMBL/GenBank/DDBJ databases">
        <title>The Agave Microbiome: Exploring the role of microbial communities in plant adaptations to desert environments.</title>
        <authorList>
            <person name="Partida-Martinez L.P."/>
        </authorList>
    </citation>
    <scope>NUCLEOTIDE SEQUENCE [LARGE SCALE GENOMIC DNA]</scope>
    <source>
        <strain evidence="4 5">AT2.18</strain>
    </source>
</reference>
<keyword evidence="1" id="KW-0328">Glycosyltransferase</keyword>
<evidence type="ECO:0000313" key="5">
    <source>
        <dbReference type="Proteomes" id="UP000550501"/>
    </source>
</evidence>
<dbReference type="PANTHER" id="PTHR12526:SF572">
    <property type="entry name" value="BLL5144 PROTEIN"/>
    <property type="match status" value="1"/>
</dbReference>
<comment type="caution">
    <text evidence="4">The sequence shown here is derived from an EMBL/GenBank/DDBJ whole genome shotgun (WGS) entry which is preliminary data.</text>
</comment>
<dbReference type="Pfam" id="PF13439">
    <property type="entry name" value="Glyco_transf_4"/>
    <property type="match status" value="1"/>
</dbReference>
<protein>
    <submittedName>
        <fullName evidence="4">Glycosyltransferase involved in cell wall biosynthesis</fullName>
    </submittedName>
</protein>
<dbReference type="Proteomes" id="UP000550501">
    <property type="component" value="Unassembled WGS sequence"/>
</dbReference>
<organism evidence="4 5">
    <name type="scientific">Mycolicibacterium iranicum</name>
    <name type="common">Mycobacterium iranicum</name>
    <dbReference type="NCBI Taxonomy" id="912594"/>
    <lineage>
        <taxon>Bacteria</taxon>
        <taxon>Bacillati</taxon>
        <taxon>Actinomycetota</taxon>
        <taxon>Actinomycetes</taxon>
        <taxon>Mycobacteriales</taxon>
        <taxon>Mycobacteriaceae</taxon>
        <taxon>Mycolicibacterium</taxon>
    </lineage>
</organism>
<evidence type="ECO:0000313" key="4">
    <source>
        <dbReference type="EMBL" id="MBB2989616.1"/>
    </source>
</evidence>
<dbReference type="GO" id="GO:0016757">
    <property type="term" value="F:glycosyltransferase activity"/>
    <property type="evidence" value="ECO:0007669"/>
    <property type="project" value="UniProtKB-KW"/>
</dbReference>
<dbReference type="SUPFAM" id="SSF53756">
    <property type="entry name" value="UDP-Glycosyltransferase/glycogen phosphorylase"/>
    <property type="match status" value="1"/>
</dbReference>
<keyword evidence="5" id="KW-1185">Reference proteome</keyword>
<gene>
    <name evidence="4" type="ORF">FHR72_001079</name>
</gene>